<dbReference type="AlphaFoldDB" id="A0A8G2M7G0"/>
<dbReference type="InterPro" id="IPR028301">
    <property type="entry name" value="V8_his_AS"/>
</dbReference>
<dbReference type="RefSeq" id="WP_115208523.1">
    <property type="nucleotide sequence ID" value="NZ_UHAI01000002.1"/>
</dbReference>
<feature type="active site" description="Charge relay system" evidence="8">
    <location>
        <position position="193"/>
    </location>
</feature>
<dbReference type="PRINTS" id="PR01774">
    <property type="entry name" value="EXFOLTOXIN"/>
</dbReference>
<evidence type="ECO:0000256" key="4">
    <source>
        <dbReference type="ARBA" id="ARBA00022670"/>
    </source>
</evidence>
<organism evidence="11 12">
    <name type="scientific">Staphylococcus aureus</name>
    <dbReference type="NCBI Taxonomy" id="1280"/>
    <lineage>
        <taxon>Bacteria</taxon>
        <taxon>Bacillati</taxon>
        <taxon>Bacillota</taxon>
        <taxon>Bacilli</taxon>
        <taxon>Bacillales</taxon>
        <taxon>Staphylococcaceae</taxon>
        <taxon>Staphylococcus</taxon>
    </lineage>
</organism>
<dbReference type="InterPro" id="IPR008256">
    <property type="entry name" value="Peptidase_S1B"/>
</dbReference>
<evidence type="ECO:0000256" key="5">
    <source>
        <dbReference type="ARBA" id="ARBA00022729"/>
    </source>
</evidence>
<dbReference type="Pfam" id="PF00089">
    <property type="entry name" value="Trypsin"/>
    <property type="match status" value="1"/>
</dbReference>
<evidence type="ECO:0000313" key="12">
    <source>
        <dbReference type="Proteomes" id="UP000254224"/>
    </source>
</evidence>
<keyword evidence="7 9" id="KW-0720">Serine protease</keyword>
<comment type="similarity">
    <text evidence="2 9">Belongs to the peptidase S1B family.</text>
</comment>
<dbReference type="InterPro" id="IPR043504">
    <property type="entry name" value="Peptidase_S1_PA_chymotrypsin"/>
</dbReference>
<comment type="subcellular location">
    <subcellularLocation>
        <location evidence="1">Secreted</location>
    </subcellularLocation>
</comment>
<dbReference type="PANTHER" id="PTHR43019:SF23">
    <property type="entry name" value="PROTEASE DO-LIKE 5, CHLOROPLASTIC"/>
    <property type="match status" value="1"/>
</dbReference>
<evidence type="ECO:0000256" key="6">
    <source>
        <dbReference type="ARBA" id="ARBA00022801"/>
    </source>
</evidence>
<dbReference type="Proteomes" id="UP000254224">
    <property type="component" value="Unassembled WGS sequence"/>
</dbReference>
<keyword evidence="6 9" id="KW-0378">Hydrolase</keyword>
<evidence type="ECO:0000256" key="3">
    <source>
        <dbReference type="ARBA" id="ARBA00022525"/>
    </source>
</evidence>
<keyword evidence="3" id="KW-0964">Secreted</keyword>
<dbReference type="InterPro" id="IPR009003">
    <property type="entry name" value="Peptidase_S1_PA"/>
</dbReference>
<protein>
    <recommendedName>
        <fullName evidence="9">Serine protease</fullName>
        <ecNumber evidence="9">3.4.21.-</ecNumber>
    </recommendedName>
</protein>
<keyword evidence="5" id="KW-0732">Signal</keyword>
<dbReference type="SUPFAM" id="SSF50494">
    <property type="entry name" value="Trypsin-like serine proteases"/>
    <property type="match status" value="1"/>
</dbReference>
<feature type="domain" description="Peptidase S1" evidence="10">
    <location>
        <begin position="49"/>
        <end position="225"/>
    </location>
</feature>
<feature type="active site" description="Charge relay system" evidence="8">
    <location>
        <position position="75"/>
    </location>
</feature>
<name>A0A8G2M7G0_STAAU</name>
<dbReference type="GO" id="GO:0004252">
    <property type="term" value="F:serine-type endopeptidase activity"/>
    <property type="evidence" value="ECO:0007669"/>
    <property type="project" value="InterPro"/>
</dbReference>
<keyword evidence="4 9" id="KW-0645">Protease</keyword>
<evidence type="ECO:0000313" key="11">
    <source>
        <dbReference type="EMBL" id="SUK14287.1"/>
    </source>
</evidence>
<reference evidence="11 12" key="1">
    <citation type="submission" date="2018-06" db="EMBL/GenBank/DDBJ databases">
        <authorList>
            <consortium name="Pathogen Informatics"/>
            <person name="Doyle S."/>
        </authorList>
    </citation>
    <scope>NUCLEOTIDE SEQUENCE [LARGE SCALE GENOMIC DNA]</scope>
    <source>
        <strain evidence="11 12">NCTC7972</strain>
    </source>
</reference>
<proteinExistence type="inferred from homology"/>
<evidence type="ECO:0000259" key="10">
    <source>
        <dbReference type="Pfam" id="PF00089"/>
    </source>
</evidence>
<feature type="active site" description="Charge relay system" evidence="8">
    <location>
        <position position="113"/>
    </location>
</feature>
<dbReference type="PRINTS" id="PR00839">
    <property type="entry name" value="V8PROTEASE"/>
</dbReference>
<evidence type="ECO:0000256" key="1">
    <source>
        <dbReference type="ARBA" id="ARBA00004613"/>
    </source>
</evidence>
<sequence length="240" mass="25934">MNKNVVIKSLAALTILTSVTGVGTTLVEGVQQTAKAENNVTKVKDTSIFPYTGVVLVNSATGFVVGKNTILTNKHVSKYYKVGDRINAHPNGDKANGGIYSIKKIIDYPGKEDVSVIQVEERAIERGPNGYNFNDNVTPFKYAAGAKAGDRIKVIGYPQPHKNKYILHESTGPVISVEGSSIVYSAHTESGNSGSPVLNSNNELVGIHFASDVKDDDNRNAYGVYFTPEIKKFIAENIDK</sequence>
<dbReference type="InterPro" id="IPR001254">
    <property type="entry name" value="Trypsin_dom"/>
</dbReference>
<evidence type="ECO:0000256" key="2">
    <source>
        <dbReference type="ARBA" id="ARBA00008764"/>
    </source>
</evidence>
<gene>
    <name evidence="11" type="primary">splB_1</name>
    <name evidence="11" type="ORF">NCTC7972_00107</name>
</gene>
<dbReference type="InterPro" id="IPR008353">
    <property type="entry name" value="Peptidase_S1B_tx"/>
</dbReference>
<dbReference type="GO" id="GO:0006508">
    <property type="term" value="P:proteolysis"/>
    <property type="evidence" value="ECO:0007669"/>
    <property type="project" value="UniProtKB-KW"/>
</dbReference>
<dbReference type="Gene3D" id="2.40.10.10">
    <property type="entry name" value="Trypsin-like serine proteases"/>
    <property type="match status" value="2"/>
</dbReference>
<dbReference type="GO" id="GO:0005576">
    <property type="term" value="C:extracellular region"/>
    <property type="evidence" value="ECO:0007669"/>
    <property type="project" value="UniProtKB-SubCell"/>
</dbReference>
<evidence type="ECO:0000256" key="9">
    <source>
        <dbReference type="RuleBase" id="RU004296"/>
    </source>
</evidence>
<dbReference type="PROSITE" id="PS00672">
    <property type="entry name" value="V8_HIS"/>
    <property type="match status" value="1"/>
</dbReference>
<evidence type="ECO:0000256" key="7">
    <source>
        <dbReference type="ARBA" id="ARBA00022825"/>
    </source>
</evidence>
<accession>A0A8G2M7G0</accession>
<comment type="caution">
    <text evidence="11">The sequence shown here is derived from an EMBL/GenBank/DDBJ whole genome shotgun (WGS) entry which is preliminary data.</text>
</comment>
<dbReference type="PANTHER" id="PTHR43019">
    <property type="entry name" value="SERINE ENDOPROTEASE DEGS"/>
    <property type="match status" value="1"/>
</dbReference>
<dbReference type="EC" id="3.4.21.-" evidence="9"/>
<evidence type="ECO:0000256" key="8">
    <source>
        <dbReference type="PIRSR" id="PIRSR608256-1"/>
    </source>
</evidence>
<dbReference type="EMBL" id="UHAI01000002">
    <property type="protein sequence ID" value="SUK14287.1"/>
    <property type="molecule type" value="Genomic_DNA"/>
</dbReference>